<accession>W4QKG9</accession>
<name>W4QKG9_9BACI</name>
<comment type="caution">
    <text evidence="12">The sequence shown here is derived from an EMBL/GenBank/DDBJ whole genome shotgun (WGS) entry which is preliminary data.</text>
</comment>
<feature type="transmembrane region" description="Helical" evidence="10">
    <location>
        <begin position="12"/>
        <end position="32"/>
    </location>
</feature>
<keyword evidence="10" id="KW-0813">Transport</keyword>
<evidence type="ECO:0000256" key="5">
    <source>
        <dbReference type="ARBA" id="ARBA00022692"/>
    </source>
</evidence>
<dbReference type="AlphaFoldDB" id="W4QKG9"/>
<dbReference type="NCBIfam" id="TIGR02532">
    <property type="entry name" value="IV_pilin_GFxxxE"/>
    <property type="match status" value="1"/>
</dbReference>
<keyword evidence="13" id="KW-1185">Reference proteome</keyword>
<evidence type="ECO:0000256" key="2">
    <source>
        <dbReference type="ARBA" id="ARBA00004241"/>
    </source>
</evidence>
<keyword evidence="3 10" id="KW-1003">Cell membrane</keyword>
<sequence length="100" mass="11062">MKRLNQRGFTLVEMLVVLMIISLLLVLVVPNLTKNSDIAQETSCEATVKLVQAQVYAYFIETGEKLSSLAPLVGDYIETDECPNGSKLRIDSNSQKVSVE</sequence>
<dbReference type="NCBIfam" id="NF040999">
    <property type="entry name" value="pilin_ComGC"/>
    <property type="match status" value="1"/>
</dbReference>
<feature type="modified residue" description="N-methylphenylalanine" evidence="11">
    <location>
        <position position="9"/>
    </location>
</feature>
<dbReference type="GO" id="GO:0005886">
    <property type="term" value="C:plasma membrane"/>
    <property type="evidence" value="ECO:0007669"/>
    <property type="project" value="UniProtKB-SubCell"/>
</dbReference>
<dbReference type="STRING" id="1236971.JCM9152_3334"/>
<organism evidence="12 13">
    <name type="scientific">Halalkalibacter hemicellulosilyticusJCM 9152</name>
    <dbReference type="NCBI Taxonomy" id="1236971"/>
    <lineage>
        <taxon>Bacteria</taxon>
        <taxon>Bacillati</taxon>
        <taxon>Bacillota</taxon>
        <taxon>Bacilli</taxon>
        <taxon>Bacillales</taxon>
        <taxon>Bacillaceae</taxon>
        <taxon>Halalkalibacter</taxon>
    </lineage>
</organism>
<dbReference type="GO" id="GO:0030420">
    <property type="term" value="P:establishment of competence for transformation"/>
    <property type="evidence" value="ECO:0007669"/>
    <property type="project" value="UniProtKB-UniRule"/>
</dbReference>
<evidence type="ECO:0000256" key="8">
    <source>
        <dbReference type="ARBA" id="ARBA00023287"/>
    </source>
</evidence>
<evidence type="ECO:0000256" key="4">
    <source>
        <dbReference type="ARBA" id="ARBA00022481"/>
    </source>
</evidence>
<dbReference type="PROSITE" id="PS00409">
    <property type="entry name" value="PROKAR_NTER_METHYL"/>
    <property type="match status" value="1"/>
</dbReference>
<reference evidence="12" key="1">
    <citation type="journal article" date="2014" name="Genome Announc.">
        <title>Draft Genome Sequences of Three Alkaliphilic Bacillus Strains, Bacillus wakoensis JCM 9140T, Bacillus akibai JCM 9157T, and Bacillus hemicellulosilyticus JCM 9152T.</title>
        <authorList>
            <person name="Yuki M."/>
            <person name="Oshima K."/>
            <person name="Suda W."/>
            <person name="Oshida Y."/>
            <person name="Kitamura K."/>
            <person name="Iida T."/>
            <person name="Hattori M."/>
            <person name="Ohkuma M."/>
        </authorList>
    </citation>
    <scope>NUCLEOTIDE SEQUENCE [LARGE SCALE GENOMIC DNA]</scope>
    <source>
        <strain evidence="12">JCM 9152</strain>
    </source>
</reference>
<evidence type="ECO:0000256" key="3">
    <source>
        <dbReference type="ARBA" id="ARBA00022475"/>
    </source>
</evidence>
<keyword evidence="5 10" id="KW-0812">Transmembrane</keyword>
<dbReference type="SUPFAM" id="SSF54523">
    <property type="entry name" value="Pili subunits"/>
    <property type="match status" value="1"/>
</dbReference>
<dbReference type="OrthoDB" id="1798043at2"/>
<evidence type="ECO:0000256" key="7">
    <source>
        <dbReference type="ARBA" id="ARBA00023136"/>
    </source>
</evidence>
<dbReference type="InterPro" id="IPR012902">
    <property type="entry name" value="N_methyl_site"/>
</dbReference>
<keyword evidence="8 10" id="KW-0178">Competence</keyword>
<dbReference type="EMBL" id="BAUU01000025">
    <property type="protein sequence ID" value="GAE31839.1"/>
    <property type="molecule type" value="Genomic_DNA"/>
</dbReference>
<comment type="similarity">
    <text evidence="9 10">Belongs to the ComGC family.</text>
</comment>
<dbReference type="InterPro" id="IPR045584">
    <property type="entry name" value="Pilin-like"/>
</dbReference>
<feature type="chain" id="PRO_5035516135" description="ComG operon protein 3" evidence="11">
    <location>
        <begin position="9"/>
        <end position="100"/>
    </location>
</feature>
<dbReference type="GO" id="GO:0009986">
    <property type="term" value="C:cell surface"/>
    <property type="evidence" value="ECO:0007669"/>
    <property type="project" value="UniProtKB-SubCell"/>
</dbReference>
<comment type="function">
    <text evidence="10">Required for transformation and DNA binding.</text>
</comment>
<evidence type="ECO:0000256" key="10">
    <source>
        <dbReference type="PIRNR" id="PIRNR029928"/>
    </source>
</evidence>
<dbReference type="Proteomes" id="UP000018895">
    <property type="component" value="Unassembled WGS sequence"/>
</dbReference>
<evidence type="ECO:0000256" key="9">
    <source>
        <dbReference type="ARBA" id="ARBA00043982"/>
    </source>
</evidence>
<comment type="subunit">
    <text evidence="10">Homodimer.</text>
</comment>
<proteinExistence type="inferred from homology"/>
<evidence type="ECO:0000256" key="11">
    <source>
        <dbReference type="PIRSR" id="PIRSR029928-50"/>
    </source>
</evidence>
<dbReference type="PIRSF" id="PIRSF029928">
    <property type="entry name" value="Late_competence_ComGC"/>
    <property type="match status" value="1"/>
</dbReference>
<keyword evidence="6 10" id="KW-1133">Transmembrane helix</keyword>
<evidence type="ECO:0000256" key="1">
    <source>
        <dbReference type="ARBA" id="ARBA00004162"/>
    </source>
</evidence>
<protein>
    <recommendedName>
        <fullName evidence="10">ComG operon protein 3</fullName>
    </recommendedName>
</protein>
<evidence type="ECO:0000313" key="13">
    <source>
        <dbReference type="Proteomes" id="UP000018895"/>
    </source>
</evidence>
<keyword evidence="4 11" id="KW-0488">Methylation</keyword>
<keyword evidence="7 10" id="KW-0472">Membrane</keyword>
<evidence type="ECO:0000313" key="12">
    <source>
        <dbReference type="EMBL" id="GAE31839.1"/>
    </source>
</evidence>
<feature type="propeptide" id="PRO_5035516136" evidence="11">
    <location>
        <begin position="1"/>
        <end position="8"/>
    </location>
</feature>
<gene>
    <name evidence="12" type="ORF">JCM9152_3334</name>
</gene>
<evidence type="ECO:0000256" key="6">
    <source>
        <dbReference type="ARBA" id="ARBA00022989"/>
    </source>
</evidence>
<dbReference type="InterPro" id="IPR016940">
    <property type="entry name" value="ComGC"/>
</dbReference>
<dbReference type="Pfam" id="PF07963">
    <property type="entry name" value="N_methyl"/>
    <property type="match status" value="1"/>
</dbReference>
<comment type="subcellular location">
    <subcellularLocation>
        <location evidence="1">Cell membrane</location>
        <topology evidence="1">Single-pass membrane protein</topology>
    </subcellularLocation>
    <subcellularLocation>
        <location evidence="2">Cell surface</location>
    </subcellularLocation>
</comment>
<dbReference type="Gene3D" id="3.30.700.10">
    <property type="entry name" value="Glycoprotein, Type 4 Pilin"/>
    <property type="match status" value="1"/>
</dbReference>